<sequence length="299" mass="34017">MGYRNIFISSPAKLSCKNRQFILNTDMEYSIPIEDINCVMIEDLRCNITAYTLSLLAQDGVTVFICNEKHLPIGTILPLWNHSRQYKIIKSQLNQKKPFLKRLWQSIIIKKIENQAVCLSLSAKEGEQKLFAIAQNVKSGDVGNSEGKAARYYFQKLFGEGFYRGDDCITNACLNYGYAILRGVVARNLATYGFENSIGIFHHSEQNSFNLADDIIEPFRPVVDLYVKININDDLEELTPKIKQGIFNLLNCNVLSDGQVHTVSYGIERMVKSLSNCFINDGEKLVLPELMPLEQHLYE</sequence>
<dbReference type="GO" id="GO:0003677">
    <property type="term" value="F:DNA binding"/>
    <property type="evidence" value="ECO:0007669"/>
    <property type="project" value="UniProtKB-KW"/>
</dbReference>
<dbReference type="GO" id="GO:0004520">
    <property type="term" value="F:DNA endonuclease activity"/>
    <property type="evidence" value="ECO:0007669"/>
    <property type="project" value="InterPro"/>
</dbReference>
<keyword evidence="1 10" id="KW-0540">Nuclease</keyword>
<feature type="binding site" evidence="10">
    <location>
        <position position="146"/>
    </location>
    <ligand>
        <name>Mn(2+)</name>
        <dbReference type="ChEBI" id="CHEBI:29035"/>
    </ligand>
</feature>
<feature type="binding site" evidence="10">
    <location>
        <position position="217"/>
    </location>
    <ligand>
        <name>Mn(2+)</name>
        <dbReference type="ChEBI" id="CHEBI:29035"/>
    </ligand>
</feature>
<dbReference type="InterPro" id="IPR042211">
    <property type="entry name" value="CRISPR-assoc_Cas1_N"/>
</dbReference>
<dbReference type="InterPro" id="IPR019855">
    <property type="entry name" value="CRISPR-assoc_Cas1_NMENI"/>
</dbReference>
<evidence type="ECO:0000256" key="8">
    <source>
        <dbReference type="ARBA" id="ARBA00023211"/>
    </source>
</evidence>
<keyword evidence="3 10" id="KW-0255">Endonuclease</keyword>
<feature type="binding site" evidence="10">
    <location>
        <position position="202"/>
    </location>
    <ligand>
        <name>Mn(2+)</name>
        <dbReference type="ChEBI" id="CHEBI:29035"/>
    </ligand>
</feature>
<keyword evidence="4 10" id="KW-0378">Hydrolase</keyword>
<dbReference type="STRING" id="1120975.SAMN02746064_00358"/>
<dbReference type="NCBIfam" id="TIGR00287">
    <property type="entry name" value="cas1"/>
    <property type="match status" value="1"/>
</dbReference>
<dbReference type="Pfam" id="PF01867">
    <property type="entry name" value="Cas_Cas1"/>
    <property type="match status" value="1"/>
</dbReference>
<evidence type="ECO:0000256" key="3">
    <source>
        <dbReference type="ARBA" id="ARBA00022759"/>
    </source>
</evidence>
<dbReference type="NCBIfam" id="TIGR03639">
    <property type="entry name" value="cas1_NMENI"/>
    <property type="match status" value="1"/>
</dbReference>
<dbReference type="InterPro" id="IPR002729">
    <property type="entry name" value="CRISPR-assoc_Cas1"/>
</dbReference>
<dbReference type="GO" id="GO:0043571">
    <property type="term" value="P:maintenance of CRISPR repeat elements"/>
    <property type="evidence" value="ECO:0007669"/>
    <property type="project" value="UniProtKB-UniRule"/>
</dbReference>
<dbReference type="HAMAP" id="MF_01470">
    <property type="entry name" value="Cas1"/>
    <property type="match status" value="1"/>
</dbReference>
<evidence type="ECO:0000313" key="12">
    <source>
        <dbReference type="Proteomes" id="UP000184251"/>
    </source>
</evidence>
<organism evidence="11 12">
    <name type="scientific">Alkalibacter saccharofermentans DSM 14828</name>
    <dbReference type="NCBI Taxonomy" id="1120975"/>
    <lineage>
        <taxon>Bacteria</taxon>
        <taxon>Bacillati</taxon>
        <taxon>Bacillota</taxon>
        <taxon>Clostridia</taxon>
        <taxon>Eubacteriales</taxon>
        <taxon>Eubacteriaceae</taxon>
        <taxon>Alkalibacter</taxon>
    </lineage>
</organism>
<evidence type="ECO:0000256" key="9">
    <source>
        <dbReference type="ARBA" id="ARBA00038592"/>
    </source>
</evidence>
<evidence type="ECO:0000256" key="1">
    <source>
        <dbReference type="ARBA" id="ARBA00022722"/>
    </source>
</evidence>
<evidence type="ECO:0000256" key="6">
    <source>
        <dbReference type="ARBA" id="ARBA00023118"/>
    </source>
</evidence>
<keyword evidence="12" id="KW-1185">Reference proteome</keyword>
<dbReference type="Proteomes" id="UP000184251">
    <property type="component" value="Unassembled WGS sequence"/>
</dbReference>
<dbReference type="GO" id="GO:0046872">
    <property type="term" value="F:metal ion binding"/>
    <property type="evidence" value="ECO:0007669"/>
    <property type="project" value="UniProtKB-UniRule"/>
</dbReference>
<evidence type="ECO:0000256" key="4">
    <source>
        <dbReference type="ARBA" id="ARBA00022801"/>
    </source>
</evidence>
<keyword evidence="7 10" id="KW-0238">DNA-binding</keyword>
<comment type="function">
    <text evidence="10">CRISPR (clustered regularly interspaced short palindromic repeat), is an adaptive immune system that provides protection against mobile genetic elements (viruses, transposable elements and conjugative plasmids). CRISPR clusters contain spacers, sequences complementary to antecedent mobile elements, and target invading nucleic acids. CRISPR clusters are transcribed and processed into CRISPR RNA (crRNA). Acts as a dsDNA endonuclease. Involved in the integration of spacer DNA into the CRISPR cassette.</text>
</comment>
<evidence type="ECO:0000256" key="2">
    <source>
        <dbReference type="ARBA" id="ARBA00022723"/>
    </source>
</evidence>
<dbReference type="InterPro" id="IPR042206">
    <property type="entry name" value="CRISPR-assoc_Cas1_C"/>
</dbReference>
<evidence type="ECO:0000256" key="5">
    <source>
        <dbReference type="ARBA" id="ARBA00022842"/>
    </source>
</evidence>
<comment type="similarity">
    <text evidence="10">Belongs to the CRISPR-associated endonuclease Cas1 family.</text>
</comment>
<dbReference type="InterPro" id="IPR050646">
    <property type="entry name" value="Cas1"/>
</dbReference>
<evidence type="ECO:0000256" key="7">
    <source>
        <dbReference type="ARBA" id="ARBA00023125"/>
    </source>
</evidence>
<evidence type="ECO:0000256" key="10">
    <source>
        <dbReference type="HAMAP-Rule" id="MF_01470"/>
    </source>
</evidence>
<proteinExistence type="inferred from homology"/>
<accession>A0A1M4T2H9</accession>
<dbReference type="Gene3D" id="3.100.10.20">
    <property type="entry name" value="CRISPR-associated endonuclease Cas1, N-terminal domain"/>
    <property type="match status" value="1"/>
</dbReference>
<dbReference type="GO" id="GO:0051607">
    <property type="term" value="P:defense response to virus"/>
    <property type="evidence" value="ECO:0007669"/>
    <property type="project" value="UniProtKB-UniRule"/>
</dbReference>
<dbReference type="PANTHER" id="PTHR34353:SF2">
    <property type="entry name" value="CRISPR-ASSOCIATED ENDONUCLEASE CAS1 1"/>
    <property type="match status" value="1"/>
</dbReference>
<evidence type="ECO:0000313" key="11">
    <source>
        <dbReference type="EMBL" id="SHE38661.1"/>
    </source>
</evidence>
<comment type="subunit">
    <text evidence="9 10">Homodimer, forms a heterotetramer with a Cas2 homodimer.</text>
</comment>
<dbReference type="EC" id="3.1.-.-" evidence="10"/>
<keyword evidence="8 10" id="KW-0464">Manganese</keyword>
<dbReference type="RefSeq" id="WP_073269368.1">
    <property type="nucleotide sequence ID" value="NZ_FQTU01000002.1"/>
</dbReference>
<dbReference type="EMBL" id="FQTU01000002">
    <property type="protein sequence ID" value="SHE38661.1"/>
    <property type="molecule type" value="Genomic_DNA"/>
</dbReference>
<dbReference type="OrthoDB" id="9803119at2"/>
<dbReference type="Gene3D" id="1.20.120.920">
    <property type="entry name" value="CRISPR-associated endonuclease Cas1, C-terminal domain"/>
    <property type="match status" value="1"/>
</dbReference>
<keyword evidence="5 10" id="KW-0460">Magnesium</keyword>
<protein>
    <recommendedName>
        <fullName evidence="10">CRISPR-associated endonuclease Cas1</fullName>
        <ecNumber evidence="10">3.1.-.-</ecNumber>
    </recommendedName>
</protein>
<name>A0A1M4T2H9_9FIRM</name>
<reference evidence="11 12" key="1">
    <citation type="submission" date="2016-11" db="EMBL/GenBank/DDBJ databases">
        <authorList>
            <person name="Jaros S."/>
            <person name="Januszkiewicz K."/>
            <person name="Wedrychowicz H."/>
        </authorList>
    </citation>
    <scope>NUCLEOTIDE SEQUENCE [LARGE SCALE GENOMIC DNA]</scope>
    <source>
        <strain evidence="11 12">DSM 14828</strain>
    </source>
</reference>
<dbReference type="PANTHER" id="PTHR34353">
    <property type="entry name" value="CRISPR-ASSOCIATED ENDONUCLEASE CAS1 1"/>
    <property type="match status" value="1"/>
</dbReference>
<dbReference type="AlphaFoldDB" id="A0A1M4T2H9"/>
<gene>
    <name evidence="10" type="primary">cas1</name>
    <name evidence="11" type="ORF">SAMN02746064_00358</name>
</gene>
<keyword evidence="2 10" id="KW-0479">Metal-binding</keyword>
<comment type="cofactor">
    <cofactor evidence="10">
        <name>Mg(2+)</name>
        <dbReference type="ChEBI" id="CHEBI:18420"/>
    </cofactor>
    <cofactor evidence="10">
        <name>Mn(2+)</name>
        <dbReference type="ChEBI" id="CHEBI:29035"/>
    </cofactor>
</comment>
<dbReference type="GO" id="GO:0016787">
    <property type="term" value="F:hydrolase activity"/>
    <property type="evidence" value="ECO:0007669"/>
    <property type="project" value="UniProtKB-KW"/>
</dbReference>
<keyword evidence="6 10" id="KW-0051">Antiviral defense</keyword>